<name>A0ACB8ZK88_ARCLA</name>
<evidence type="ECO:0000313" key="1">
    <source>
        <dbReference type="EMBL" id="KAI3697962.1"/>
    </source>
</evidence>
<proteinExistence type="predicted"/>
<gene>
    <name evidence="1" type="ORF">L6452_31069</name>
</gene>
<reference evidence="1 2" key="2">
    <citation type="journal article" date="2022" name="Mol. Ecol. Resour.">
        <title>The genomes of chicory, endive, great burdock and yacon provide insights into Asteraceae paleo-polyploidization history and plant inulin production.</title>
        <authorList>
            <person name="Fan W."/>
            <person name="Wang S."/>
            <person name="Wang H."/>
            <person name="Wang A."/>
            <person name="Jiang F."/>
            <person name="Liu H."/>
            <person name="Zhao H."/>
            <person name="Xu D."/>
            <person name="Zhang Y."/>
        </authorList>
    </citation>
    <scope>NUCLEOTIDE SEQUENCE [LARGE SCALE GENOMIC DNA]</scope>
    <source>
        <strain evidence="2">cv. Niubang</strain>
    </source>
</reference>
<accession>A0ACB8ZK88</accession>
<keyword evidence="2" id="KW-1185">Reference proteome</keyword>
<comment type="caution">
    <text evidence="1">The sequence shown here is derived from an EMBL/GenBank/DDBJ whole genome shotgun (WGS) entry which is preliminary data.</text>
</comment>
<protein>
    <submittedName>
        <fullName evidence="1">Uncharacterized protein</fullName>
    </submittedName>
</protein>
<sequence length="79" mass="8635">MHPGRVRLQGMDSISSARKPSYLSRLTLAGSGLAGQSIRKKFFKLNNSEERKAKGQARRKITLISCFGEISVGDLGGRN</sequence>
<organism evidence="1 2">
    <name type="scientific">Arctium lappa</name>
    <name type="common">Greater burdock</name>
    <name type="synonym">Lappa major</name>
    <dbReference type="NCBI Taxonomy" id="4217"/>
    <lineage>
        <taxon>Eukaryota</taxon>
        <taxon>Viridiplantae</taxon>
        <taxon>Streptophyta</taxon>
        <taxon>Embryophyta</taxon>
        <taxon>Tracheophyta</taxon>
        <taxon>Spermatophyta</taxon>
        <taxon>Magnoliopsida</taxon>
        <taxon>eudicotyledons</taxon>
        <taxon>Gunneridae</taxon>
        <taxon>Pentapetalae</taxon>
        <taxon>asterids</taxon>
        <taxon>campanulids</taxon>
        <taxon>Asterales</taxon>
        <taxon>Asteraceae</taxon>
        <taxon>Carduoideae</taxon>
        <taxon>Cardueae</taxon>
        <taxon>Arctiinae</taxon>
        <taxon>Arctium</taxon>
    </lineage>
</organism>
<dbReference type="EMBL" id="CM042056">
    <property type="protein sequence ID" value="KAI3697962.1"/>
    <property type="molecule type" value="Genomic_DNA"/>
</dbReference>
<evidence type="ECO:0000313" key="2">
    <source>
        <dbReference type="Proteomes" id="UP001055879"/>
    </source>
</evidence>
<dbReference type="Proteomes" id="UP001055879">
    <property type="component" value="Linkage Group LG10"/>
</dbReference>
<reference evidence="2" key="1">
    <citation type="journal article" date="2022" name="Mol. Ecol. Resour.">
        <title>The genomes of chicory, endive, great burdock and yacon provide insights into Asteraceae palaeo-polyploidization history and plant inulin production.</title>
        <authorList>
            <person name="Fan W."/>
            <person name="Wang S."/>
            <person name="Wang H."/>
            <person name="Wang A."/>
            <person name="Jiang F."/>
            <person name="Liu H."/>
            <person name="Zhao H."/>
            <person name="Xu D."/>
            <person name="Zhang Y."/>
        </authorList>
    </citation>
    <scope>NUCLEOTIDE SEQUENCE [LARGE SCALE GENOMIC DNA]</scope>
    <source>
        <strain evidence="2">cv. Niubang</strain>
    </source>
</reference>